<dbReference type="AlphaFoldDB" id="A0A0N4V4S7"/>
<dbReference type="InterPro" id="IPR017884">
    <property type="entry name" value="SANT_dom"/>
</dbReference>
<name>A0A0N4V4S7_ENTVE</name>
<dbReference type="SUPFAM" id="SSF46689">
    <property type="entry name" value="Homeodomain-like"/>
    <property type="match status" value="3"/>
</dbReference>
<keyword evidence="10" id="KW-1185">Reference proteome</keyword>
<keyword evidence="3" id="KW-0238">DNA-binding</keyword>
<gene>
    <name evidence="9" type="ORF">EVEC_LOCUS4828</name>
</gene>
<evidence type="ECO:0000313" key="10">
    <source>
        <dbReference type="Proteomes" id="UP000274131"/>
    </source>
</evidence>
<dbReference type="STRING" id="51028.A0A0N4V4S7"/>
<feature type="domain" description="SANT" evidence="7">
    <location>
        <begin position="320"/>
        <end position="361"/>
    </location>
</feature>
<dbReference type="PANTHER" id="PTHR46621">
    <property type="entry name" value="SNRNA-ACTIVATING PROTEIN COMPLEX SUBUNIT 4"/>
    <property type="match status" value="1"/>
</dbReference>
<keyword evidence="4" id="KW-0804">Transcription</keyword>
<dbReference type="Pfam" id="PF00249">
    <property type="entry name" value="Myb_DNA-binding"/>
    <property type="match status" value="3"/>
</dbReference>
<feature type="domain" description="Myb-like" evidence="6">
    <location>
        <begin position="368"/>
        <end position="418"/>
    </location>
</feature>
<sequence length="931" mass="107868">MEILTLLALNEAYTESLENLIRNVQYAIAENKKRQEAINAVLGKAGSAGDFYGNKKKVPVNQFYPPYFRDRFGMVPPANIETQRKLHSGDYDPLVKPARKWLPKDLERLRHAVKREVAEERCAAEKKRRAEVQEMLKRSGQETSEEERTGYISEIESLTRFIEYTRNLSEEEIFGSEYDYAKVDWTKIATFDFMDTRNASQLRLKWINEQSPRWSKAKWTTDELAKLRELATGPWVRWEVVARRLGTARTPFQCFKKYKVEFDKELKTQWTREEDTALITLCHSMRTNGKIPWEKVYNYMEGRSRQQCKVRYARTLDAELRHGRWSEEEDILLKCAIGRFGKNWQQVASCVPGRSDAQCRDRWVNILDEKVKDSPWTLEEDEKLLKGVREIGKEWARIAVTLPGRTGDHCKSRFRSLMISKVKLCSQSYDDTPVKMIRRHDTTKHRRERRKAVEKHFKELLAADGQDEVAQKLTELFKTESLSVHDVAALADIPPEQRKILLELMQKSHIKNVGESSKPDVAAATKMLYNLLHENLSVRPEFLDNATRTVLYRMYEKTCLSKVTGRRPKVLLSNREKNAFLEGFESLRTEEDKKEFLMQHLVELMAKSDNADQCALQQQVTKNQCVFDLKYHLKEELIKEVGRCLEVGVTGSSEEARLKLNPLPPFAASIKILSKLKGMLPTLRSRAAWSFNKVEEVSDKLEGIKDRMEEEDSNEVHLQLSEEIKKCPQYIAFKMKVRSLLFWPLLMDRAIEPEADVAERHKLREIRTAVEVKEAEAGDVSGSAEVLSKIRSSASDSSLTIKDLLHLRRKNRYHMALTNQLFRTKADYSTEHRKRLRRTVDLPKNQPPQLSEDTSLNVHVRPESERLAMIDECIASVCQKVATEPLDDLLLDLDNSPKCDDDEDEEVIGDAIDDSETVVKTSLRGRKRRTR</sequence>
<evidence type="ECO:0000259" key="6">
    <source>
        <dbReference type="PROSITE" id="PS50090"/>
    </source>
</evidence>
<feature type="domain" description="Myb-like" evidence="6">
    <location>
        <begin position="317"/>
        <end position="367"/>
    </location>
</feature>
<dbReference type="GO" id="GO:0000978">
    <property type="term" value="F:RNA polymerase II cis-regulatory region sequence-specific DNA binding"/>
    <property type="evidence" value="ECO:0007669"/>
    <property type="project" value="TreeGrafter"/>
</dbReference>
<dbReference type="GO" id="GO:0042795">
    <property type="term" value="P:snRNA transcription by RNA polymerase II"/>
    <property type="evidence" value="ECO:0007669"/>
    <property type="project" value="TreeGrafter"/>
</dbReference>
<evidence type="ECO:0000256" key="3">
    <source>
        <dbReference type="ARBA" id="ARBA00023125"/>
    </source>
</evidence>
<feature type="domain" description="HTH myb-type" evidence="8">
    <location>
        <begin position="372"/>
        <end position="422"/>
    </location>
</feature>
<dbReference type="GO" id="GO:0019185">
    <property type="term" value="C:snRNA-activating protein complex"/>
    <property type="evidence" value="ECO:0007669"/>
    <property type="project" value="TreeGrafter"/>
</dbReference>
<evidence type="ECO:0000259" key="7">
    <source>
        <dbReference type="PROSITE" id="PS51293"/>
    </source>
</evidence>
<dbReference type="InterPro" id="IPR009057">
    <property type="entry name" value="Homeodomain-like_sf"/>
</dbReference>
<organism evidence="11">
    <name type="scientific">Enterobius vermicularis</name>
    <name type="common">Human pinworm</name>
    <dbReference type="NCBI Taxonomy" id="51028"/>
    <lineage>
        <taxon>Eukaryota</taxon>
        <taxon>Metazoa</taxon>
        <taxon>Ecdysozoa</taxon>
        <taxon>Nematoda</taxon>
        <taxon>Chromadorea</taxon>
        <taxon>Rhabditida</taxon>
        <taxon>Spirurina</taxon>
        <taxon>Oxyuridomorpha</taxon>
        <taxon>Oxyuroidea</taxon>
        <taxon>Oxyuridae</taxon>
        <taxon>Enterobius</taxon>
    </lineage>
</organism>
<evidence type="ECO:0000256" key="4">
    <source>
        <dbReference type="ARBA" id="ARBA00023163"/>
    </source>
</evidence>
<dbReference type="CDD" id="cd00167">
    <property type="entry name" value="SANT"/>
    <property type="match status" value="3"/>
</dbReference>
<feature type="domain" description="HTH myb-type" evidence="8">
    <location>
        <begin position="317"/>
        <end position="371"/>
    </location>
</feature>
<dbReference type="PANTHER" id="PTHR46621:SF1">
    <property type="entry name" value="SNRNA-ACTIVATING PROTEIN COMPLEX SUBUNIT 4"/>
    <property type="match status" value="1"/>
</dbReference>
<dbReference type="OrthoDB" id="2143914at2759"/>
<evidence type="ECO:0000259" key="8">
    <source>
        <dbReference type="PROSITE" id="PS51294"/>
    </source>
</evidence>
<dbReference type="GO" id="GO:0042796">
    <property type="term" value="P:snRNA transcription by RNA polymerase III"/>
    <property type="evidence" value="ECO:0007669"/>
    <property type="project" value="TreeGrafter"/>
</dbReference>
<evidence type="ECO:0000256" key="1">
    <source>
        <dbReference type="ARBA" id="ARBA00004123"/>
    </source>
</evidence>
<proteinExistence type="predicted"/>
<dbReference type="InterPro" id="IPR001005">
    <property type="entry name" value="SANT/Myb"/>
</dbReference>
<keyword evidence="5" id="KW-0539">Nucleus</keyword>
<dbReference type="GO" id="GO:0001006">
    <property type="term" value="F:RNA polymerase III type 3 promoter sequence-specific DNA binding"/>
    <property type="evidence" value="ECO:0007669"/>
    <property type="project" value="TreeGrafter"/>
</dbReference>
<dbReference type="EMBL" id="UXUI01007975">
    <property type="protein sequence ID" value="VDD90077.1"/>
    <property type="molecule type" value="Genomic_DNA"/>
</dbReference>
<accession>A0A0N4V4S7</accession>
<dbReference type="Gene3D" id="1.10.10.60">
    <property type="entry name" value="Homeodomain-like"/>
    <property type="match status" value="4"/>
</dbReference>
<evidence type="ECO:0000256" key="2">
    <source>
        <dbReference type="ARBA" id="ARBA00023015"/>
    </source>
</evidence>
<evidence type="ECO:0000256" key="5">
    <source>
        <dbReference type="ARBA" id="ARBA00023242"/>
    </source>
</evidence>
<keyword evidence="2" id="KW-0805">Transcription regulation</keyword>
<reference evidence="11" key="1">
    <citation type="submission" date="2017-02" db="UniProtKB">
        <authorList>
            <consortium name="WormBaseParasite"/>
        </authorList>
    </citation>
    <scope>IDENTIFICATION</scope>
</reference>
<dbReference type="WBParaSite" id="EVEC_0000517501-mRNA-1">
    <property type="protein sequence ID" value="EVEC_0000517501-mRNA-1"/>
    <property type="gene ID" value="EVEC_0000517501"/>
</dbReference>
<evidence type="ECO:0000313" key="11">
    <source>
        <dbReference type="WBParaSite" id="EVEC_0000517501-mRNA-1"/>
    </source>
</evidence>
<dbReference type="Proteomes" id="UP000274131">
    <property type="component" value="Unassembled WGS sequence"/>
</dbReference>
<reference evidence="9 10" key="2">
    <citation type="submission" date="2018-10" db="EMBL/GenBank/DDBJ databases">
        <authorList>
            <consortium name="Pathogen Informatics"/>
        </authorList>
    </citation>
    <scope>NUCLEOTIDE SEQUENCE [LARGE SCALE GENOMIC DNA]</scope>
</reference>
<feature type="domain" description="Myb-like" evidence="6">
    <location>
        <begin position="211"/>
        <end position="262"/>
    </location>
</feature>
<dbReference type="PROSITE" id="PS51294">
    <property type="entry name" value="HTH_MYB"/>
    <property type="match status" value="2"/>
</dbReference>
<comment type="subcellular location">
    <subcellularLocation>
        <location evidence="1">Nucleus</location>
    </subcellularLocation>
</comment>
<dbReference type="SMART" id="SM00717">
    <property type="entry name" value="SANT"/>
    <property type="match status" value="5"/>
</dbReference>
<evidence type="ECO:0000313" key="9">
    <source>
        <dbReference type="EMBL" id="VDD90077.1"/>
    </source>
</evidence>
<dbReference type="GO" id="GO:0005634">
    <property type="term" value="C:nucleus"/>
    <property type="evidence" value="ECO:0007669"/>
    <property type="project" value="UniProtKB-SubCell"/>
</dbReference>
<protein>
    <submittedName>
        <fullName evidence="11">snRNA-activating protein complex subunit 4</fullName>
    </submittedName>
</protein>
<dbReference type="InterPro" id="IPR051575">
    <property type="entry name" value="Myb-like_DNA-bd"/>
</dbReference>
<dbReference type="InterPro" id="IPR017930">
    <property type="entry name" value="Myb_dom"/>
</dbReference>
<feature type="domain" description="Myb-like" evidence="6">
    <location>
        <begin position="267"/>
        <end position="316"/>
    </location>
</feature>
<dbReference type="PROSITE" id="PS50090">
    <property type="entry name" value="MYB_LIKE"/>
    <property type="match status" value="4"/>
</dbReference>
<dbReference type="PROSITE" id="PS51293">
    <property type="entry name" value="SANT"/>
    <property type="match status" value="1"/>
</dbReference>